<gene>
    <name evidence="1" type="ORF">ACLA_053200</name>
</gene>
<evidence type="ECO:0008006" key="3">
    <source>
        <dbReference type="Google" id="ProtNLM"/>
    </source>
</evidence>
<evidence type="ECO:0000313" key="1">
    <source>
        <dbReference type="EMBL" id="EAW10846.1"/>
    </source>
</evidence>
<reference evidence="1 2" key="1">
    <citation type="journal article" date="2008" name="PLoS Genet.">
        <title>Genomic islands in the pathogenic filamentous fungus Aspergillus fumigatus.</title>
        <authorList>
            <person name="Fedorova N.D."/>
            <person name="Khaldi N."/>
            <person name="Joardar V.S."/>
            <person name="Maiti R."/>
            <person name="Amedeo P."/>
            <person name="Anderson M.J."/>
            <person name="Crabtree J."/>
            <person name="Silva J.C."/>
            <person name="Badger J.H."/>
            <person name="Albarraq A."/>
            <person name="Angiuoli S."/>
            <person name="Bussey H."/>
            <person name="Bowyer P."/>
            <person name="Cotty P.J."/>
            <person name="Dyer P.S."/>
            <person name="Egan A."/>
            <person name="Galens K."/>
            <person name="Fraser-Liggett C.M."/>
            <person name="Haas B.J."/>
            <person name="Inman J.M."/>
            <person name="Kent R."/>
            <person name="Lemieux S."/>
            <person name="Malavazi I."/>
            <person name="Orvis J."/>
            <person name="Roemer T."/>
            <person name="Ronning C.M."/>
            <person name="Sundaram J.P."/>
            <person name="Sutton G."/>
            <person name="Turner G."/>
            <person name="Venter J.C."/>
            <person name="White O.R."/>
            <person name="Whitty B.R."/>
            <person name="Youngman P."/>
            <person name="Wolfe K.H."/>
            <person name="Goldman G.H."/>
            <person name="Wortman J.R."/>
            <person name="Jiang B."/>
            <person name="Denning D.W."/>
            <person name="Nierman W.C."/>
        </authorList>
    </citation>
    <scope>NUCLEOTIDE SEQUENCE [LARGE SCALE GENOMIC DNA]</scope>
    <source>
        <strain evidence="2">ATCC 1007 / CBS 513.65 / DSM 816 / NCTC 3887 / NRRL 1</strain>
    </source>
</reference>
<dbReference type="GeneID" id="4704108"/>
<accession>A1CIZ1</accession>
<dbReference type="KEGG" id="act:ACLA_053200"/>
<protein>
    <recommendedName>
        <fullName evidence="3">Transcription factor domain-containing protein</fullName>
    </recommendedName>
</protein>
<dbReference type="VEuPathDB" id="FungiDB:ACLA_053200"/>
<dbReference type="eggNOG" id="ENOG502RS4C">
    <property type="taxonomic scope" value="Eukaryota"/>
</dbReference>
<dbReference type="OrthoDB" id="3163292at2759"/>
<dbReference type="Proteomes" id="UP000006701">
    <property type="component" value="Unassembled WGS sequence"/>
</dbReference>
<dbReference type="EMBL" id="DS027054">
    <property type="protein sequence ID" value="EAW10846.1"/>
    <property type="molecule type" value="Genomic_DNA"/>
</dbReference>
<proteinExistence type="predicted"/>
<evidence type="ECO:0000313" key="2">
    <source>
        <dbReference type="Proteomes" id="UP000006701"/>
    </source>
</evidence>
<dbReference type="AlphaFoldDB" id="A1CIZ1"/>
<sequence length="272" mass="30155">MNVSISAQLGLPATVHLDQGLVELISSRPPWLPFTLFSQLQIARHALSIGTIPASGSLSTLGSFFEIELRIVEEQSTAFWSPTDRIIFLGTKLMLYICTREATSSWWLINGYLTATSIVQVAASGDFPWAYAPLRIHKIVLNAVCLLLLLKCTRYRHPISTDTFALNNLICRGRELLSQLPTSSGDFISRVLMVVDLLSDVSGRPRSENDLEKLLVIKTRMGANIALSAAKFAREESMRMQEGIGNQTLLNPSELAGMEDLDMLLDMDWGLE</sequence>
<dbReference type="RefSeq" id="XP_001272272.1">
    <property type="nucleotide sequence ID" value="XM_001272271.1"/>
</dbReference>
<name>A1CIZ1_ASPCL</name>
<organism evidence="1 2">
    <name type="scientific">Aspergillus clavatus (strain ATCC 1007 / CBS 513.65 / DSM 816 / NCTC 3887 / NRRL 1 / QM 1276 / 107)</name>
    <dbReference type="NCBI Taxonomy" id="344612"/>
    <lineage>
        <taxon>Eukaryota</taxon>
        <taxon>Fungi</taxon>
        <taxon>Dikarya</taxon>
        <taxon>Ascomycota</taxon>
        <taxon>Pezizomycotina</taxon>
        <taxon>Eurotiomycetes</taxon>
        <taxon>Eurotiomycetidae</taxon>
        <taxon>Eurotiales</taxon>
        <taxon>Aspergillaceae</taxon>
        <taxon>Aspergillus</taxon>
        <taxon>Aspergillus subgen. Fumigati</taxon>
    </lineage>
</organism>
<keyword evidence="2" id="KW-1185">Reference proteome</keyword>
<dbReference type="HOGENOM" id="CLU_1022982_0_0_1"/>